<keyword evidence="1" id="KW-1133">Transmembrane helix</keyword>
<organism evidence="2">
    <name type="scientific">Riptortus pedestris</name>
    <name type="common">Bean bug</name>
    <dbReference type="NCBI Taxonomy" id="329032"/>
    <lineage>
        <taxon>Eukaryota</taxon>
        <taxon>Metazoa</taxon>
        <taxon>Ecdysozoa</taxon>
        <taxon>Arthropoda</taxon>
        <taxon>Hexapoda</taxon>
        <taxon>Insecta</taxon>
        <taxon>Pterygota</taxon>
        <taxon>Neoptera</taxon>
        <taxon>Paraneoptera</taxon>
        <taxon>Hemiptera</taxon>
        <taxon>Heteroptera</taxon>
        <taxon>Panheteroptera</taxon>
        <taxon>Pentatomomorpha</taxon>
        <taxon>Coreoidea</taxon>
        <taxon>Alydidae</taxon>
        <taxon>Riptortus</taxon>
    </lineage>
</organism>
<keyword evidence="2" id="KW-0830">Ubiquinone</keyword>
<accession>R4WD49</accession>
<dbReference type="PANTHER" id="PTHR14256">
    <property type="entry name" value="NADH-UBIQUINONE OXIDOREDUCTASE MLRQ SUBUNIT"/>
    <property type="match status" value="1"/>
</dbReference>
<evidence type="ECO:0000313" key="2">
    <source>
        <dbReference type="EMBL" id="BAN20429.1"/>
    </source>
</evidence>
<feature type="transmembrane region" description="Helical" evidence="1">
    <location>
        <begin position="14"/>
        <end position="38"/>
    </location>
</feature>
<proteinExistence type="evidence at transcript level"/>
<dbReference type="InterPro" id="IPR010530">
    <property type="entry name" value="B12D"/>
</dbReference>
<sequence length="80" mass="9225">MQGLSLSSLRKHRALIPLFACVGIGCVGCAFYVARLAIRNPEVAWNKKGDQEPWQEYQDKQYKFYSPNVDYKKLEAPPKY</sequence>
<name>R4WD49_RIPPE</name>
<dbReference type="Pfam" id="PF06522">
    <property type="entry name" value="B12D"/>
    <property type="match status" value="1"/>
</dbReference>
<keyword evidence="1" id="KW-0472">Membrane</keyword>
<keyword evidence="1" id="KW-0812">Transmembrane</keyword>
<dbReference type="EMBL" id="AK417214">
    <property type="protein sequence ID" value="BAN20429.1"/>
    <property type="molecule type" value="mRNA"/>
</dbReference>
<dbReference type="PANTHER" id="PTHR14256:SF1">
    <property type="entry name" value="GEO09626P1"/>
    <property type="match status" value="1"/>
</dbReference>
<reference evidence="2" key="1">
    <citation type="journal article" date="2013" name="PLoS ONE">
        <title>Gene expression in gut symbiotic organ of stinkbug affected by extracellular bacterial symbiont.</title>
        <authorList>
            <person name="Futahashi R."/>
            <person name="Tanaka K."/>
            <person name="Tanahashi M."/>
            <person name="Nikoh N."/>
            <person name="Kikuchi Y."/>
            <person name="Lee B.L."/>
            <person name="Fukatsu T."/>
        </authorList>
    </citation>
    <scope>NUCLEOTIDE SEQUENCE</scope>
    <source>
        <tissue evidence="2">Midgut</tissue>
    </source>
</reference>
<dbReference type="AlphaFoldDB" id="R4WD49"/>
<protein>
    <submittedName>
        <fullName evidence="2">NADH:ubiquinone dehydrogenase, putative</fullName>
    </submittedName>
</protein>
<evidence type="ECO:0000256" key="1">
    <source>
        <dbReference type="SAM" id="Phobius"/>
    </source>
</evidence>